<accession>A0ABX3KYE6</accession>
<keyword evidence="2" id="KW-1185">Reference proteome</keyword>
<evidence type="ECO:0000313" key="2">
    <source>
        <dbReference type="Proteomes" id="UP000188820"/>
    </source>
</evidence>
<name>A0ABX3KYE6_9PAST</name>
<proteinExistence type="predicted"/>
<sequence>MKIFKAELWNIETLLSLFEEYRLSHGMQENPTRSMAFLNNRIRFNESMFFIALNSTNQAVGFIQLFPRLSSLQLQRYWELTDIFVQPSPKQAEIYALLVEKAKEFVRYTQSPLLVAELSQTQGQLLEQSGFHLNIKKSLFELSL</sequence>
<comment type="caution">
    <text evidence="1">The sequence shown here is derived from an EMBL/GenBank/DDBJ whole genome shotgun (WGS) entry which is preliminary data.</text>
</comment>
<organism evidence="1 2">
    <name type="scientific">Rodentibacter caecimuris</name>
    <dbReference type="NCBI Taxonomy" id="1796644"/>
    <lineage>
        <taxon>Bacteria</taxon>
        <taxon>Pseudomonadati</taxon>
        <taxon>Pseudomonadota</taxon>
        <taxon>Gammaproteobacteria</taxon>
        <taxon>Pasteurellales</taxon>
        <taxon>Pasteurellaceae</taxon>
        <taxon>Rodentibacter</taxon>
    </lineage>
</organism>
<evidence type="ECO:0000313" key="1">
    <source>
        <dbReference type="EMBL" id="OOF70181.1"/>
    </source>
</evidence>
<gene>
    <name evidence="1" type="ORF">BKG89_04490</name>
</gene>
<protein>
    <submittedName>
        <fullName evidence="1">GNAT family N-acetyltransferase</fullName>
    </submittedName>
</protein>
<dbReference type="EMBL" id="MLAA01000015">
    <property type="protein sequence ID" value="OOF70181.1"/>
    <property type="molecule type" value="Genomic_DNA"/>
</dbReference>
<dbReference type="Gene3D" id="3.40.630.30">
    <property type="match status" value="1"/>
</dbReference>
<dbReference type="Proteomes" id="UP000188820">
    <property type="component" value="Unassembled WGS sequence"/>
</dbReference>
<reference evidence="1 2" key="1">
    <citation type="submission" date="2016-10" db="EMBL/GenBank/DDBJ databases">
        <title>Rodentibacter gen. nov. and new species.</title>
        <authorList>
            <person name="Christensen H."/>
        </authorList>
    </citation>
    <scope>NUCLEOTIDE SEQUENCE [LARGE SCALE GENOMIC DNA]</scope>
    <source>
        <strain evidence="1 2">1998236014</strain>
    </source>
</reference>
<dbReference type="SUPFAM" id="SSF55729">
    <property type="entry name" value="Acyl-CoA N-acyltransferases (Nat)"/>
    <property type="match status" value="1"/>
</dbReference>
<dbReference type="RefSeq" id="WP_077462994.1">
    <property type="nucleotide sequence ID" value="NZ_MLAA01000015.1"/>
</dbReference>
<dbReference type="InterPro" id="IPR016181">
    <property type="entry name" value="Acyl_CoA_acyltransferase"/>
</dbReference>